<feature type="compositionally biased region" description="Low complexity" evidence="1">
    <location>
        <begin position="521"/>
        <end position="539"/>
    </location>
</feature>
<feature type="compositionally biased region" description="Pro residues" evidence="1">
    <location>
        <begin position="550"/>
        <end position="559"/>
    </location>
</feature>
<feature type="region of interest" description="Disordered" evidence="1">
    <location>
        <begin position="1"/>
        <end position="87"/>
    </location>
</feature>
<dbReference type="Proteomes" id="UP000186955">
    <property type="component" value="Unassembled WGS sequence"/>
</dbReference>
<dbReference type="AlphaFoldDB" id="A0A1Q5ULF2"/>
<accession>A0A1Q5ULF2</accession>
<feature type="region of interest" description="Disordered" evidence="1">
    <location>
        <begin position="104"/>
        <end position="138"/>
    </location>
</feature>
<evidence type="ECO:0000313" key="3">
    <source>
        <dbReference type="Proteomes" id="UP000186955"/>
    </source>
</evidence>
<feature type="compositionally biased region" description="Basic residues" evidence="1">
    <location>
        <begin position="540"/>
        <end position="549"/>
    </location>
</feature>
<organism evidence="2 3">
    <name type="scientific">Penicillium subrubescens</name>
    <dbReference type="NCBI Taxonomy" id="1316194"/>
    <lineage>
        <taxon>Eukaryota</taxon>
        <taxon>Fungi</taxon>
        <taxon>Dikarya</taxon>
        <taxon>Ascomycota</taxon>
        <taxon>Pezizomycotina</taxon>
        <taxon>Eurotiomycetes</taxon>
        <taxon>Eurotiomycetidae</taxon>
        <taxon>Eurotiales</taxon>
        <taxon>Aspergillaceae</taxon>
        <taxon>Penicillium</taxon>
    </lineage>
</organism>
<comment type="caution">
    <text evidence="2">The sequence shown here is derived from an EMBL/GenBank/DDBJ whole genome shotgun (WGS) entry which is preliminary data.</text>
</comment>
<gene>
    <name evidence="2" type="ORF">PENSUB_1033</name>
</gene>
<keyword evidence="3" id="KW-1185">Reference proteome</keyword>
<feature type="compositionally biased region" description="Polar residues" evidence="1">
    <location>
        <begin position="45"/>
        <end position="69"/>
    </location>
</feature>
<evidence type="ECO:0000313" key="2">
    <source>
        <dbReference type="EMBL" id="OKP13302.1"/>
    </source>
</evidence>
<dbReference type="OrthoDB" id="4469495at2759"/>
<feature type="region of interest" description="Disordered" evidence="1">
    <location>
        <begin position="501"/>
        <end position="615"/>
    </location>
</feature>
<dbReference type="EMBL" id="MNBE01000136">
    <property type="protein sequence ID" value="OKP13302.1"/>
    <property type="molecule type" value="Genomic_DNA"/>
</dbReference>
<name>A0A1Q5ULF2_9EURO</name>
<feature type="compositionally biased region" description="Low complexity" evidence="1">
    <location>
        <begin position="33"/>
        <end position="44"/>
    </location>
</feature>
<evidence type="ECO:0000256" key="1">
    <source>
        <dbReference type="SAM" id="MobiDB-lite"/>
    </source>
</evidence>
<reference evidence="2 3" key="1">
    <citation type="submission" date="2016-10" db="EMBL/GenBank/DDBJ databases">
        <title>Genome sequence of the ascomycete fungus Penicillium subrubescens.</title>
        <authorList>
            <person name="De Vries R.P."/>
            <person name="Peng M."/>
            <person name="Dilokpimol A."/>
            <person name="Hilden K."/>
            <person name="Makela M.R."/>
            <person name="Grigoriev I."/>
            <person name="Riley R."/>
            <person name="Granchi Z."/>
        </authorList>
    </citation>
    <scope>NUCLEOTIDE SEQUENCE [LARGE SCALE GENOMIC DNA]</scope>
    <source>
        <strain evidence="2 3">CBS 132785</strain>
    </source>
</reference>
<protein>
    <submittedName>
        <fullName evidence="2">Uncharacterized protein</fullName>
    </submittedName>
</protein>
<dbReference type="SUPFAM" id="SSF54768">
    <property type="entry name" value="dsRNA-binding domain-like"/>
    <property type="match status" value="1"/>
</dbReference>
<sequence length="771" mass="82415">MSEADAEMTGDPPPPGVLPGPGTQASLTADPAMSTGTSSMTGTSPMTEQHMNAPSTSTALSPTESSSTEGRPAKGTPMIVESSTPVTRAETEVAEFLESMAAVLNPEQGEGSKKSPVRPRVRLPPGGGSTVGSSFASSGSSFGGFGAQAVSSRVLGPKASPAKMSSAESSRIAATLPRSLETKLVLHGEPSKSVSSHQGIGLGVSVPTVTSSTGFVSSGTVGSSPLRWVSGPPMQGQGRGLPGNVSSALPQSSHFIDGPMTIGSLTLEGLSPSDVLFYFGVLCITAHLSPQFVFKYGGMNGRQIGGRLIMYGHTVLVAATSDSAYMARVVACSRALYKLRKYHPEWHIPPLPLNDSPQVYWDWVDLLEAFCGEANWPRPIYNASVLGNQWHCEVVVGGVYFRSFKGFDSASLAQISVAHHALHQLLVTDQMDVGDVLPASSPLLILPKAKKKPVTPPSEEAIRHRTRLLLNAVESLRPYPAEPKNATSLETAVDALKGRLQKQETHPAGKVSGLSGGRVGKQAAKPAKAARPAQPVAQKKPGKSPKKPKNPPPQPPSPQPSQGRASWGRESRASRRGSFRPLPPAKAETNGQNKENVEPQRPEASQRPNANLEPLKNSRLAPIELKDVPILDPLASLKAILDGLAVLSPHASFLRVMKTMCLVLKVAEPDIRHDQAPDDESGQIRSLHAYFNDPNPFLTRASPVFLGNVRWIDEDDALGLAVKRVILFLLKMCKDEVEVDILEAAWKKELAWLQDLEREVEHRLREAENLL</sequence>
<proteinExistence type="predicted"/>